<proteinExistence type="predicted"/>
<feature type="non-terminal residue" evidence="1">
    <location>
        <position position="1"/>
    </location>
</feature>
<organism evidence="1 2">
    <name type="scientific">Ixodes persulcatus</name>
    <name type="common">Taiga tick</name>
    <dbReference type="NCBI Taxonomy" id="34615"/>
    <lineage>
        <taxon>Eukaryota</taxon>
        <taxon>Metazoa</taxon>
        <taxon>Ecdysozoa</taxon>
        <taxon>Arthropoda</taxon>
        <taxon>Chelicerata</taxon>
        <taxon>Arachnida</taxon>
        <taxon>Acari</taxon>
        <taxon>Parasitiformes</taxon>
        <taxon>Ixodida</taxon>
        <taxon>Ixodoidea</taxon>
        <taxon>Ixodidae</taxon>
        <taxon>Ixodinae</taxon>
        <taxon>Ixodes</taxon>
    </lineage>
</organism>
<evidence type="ECO:0000313" key="2">
    <source>
        <dbReference type="Proteomes" id="UP000805193"/>
    </source>
</evidence>
<dbReference type="Proteomes" id="UP000805193">
    <property type="component" value="Unassembled WGS sequence"/>
</dbReference>
<keyword evidence="2" id="KW-1185">Reference proteome</keyword>
<comment type="caution">
    <text evidence="1">The sequence shown here is derived from an EMBL/GenBank/DDBJ whole genome shotgun (WGS) entry which is preliminary data.</text>
</comment>
<feature type="non-terminal residue" evidence="1">
    <location>
        <position position="80"/>
    </location>
</feature>
<gene>
    <name evidence="1" type="ORF">HPB47_018794</name>
</gene>
<accession>A0AC60QM44</accession>
<protein>
    <submittedName>
        <fullName evidence="1">Uncharacterized protein</fullName>
    </submittedName>
</protein>
<dbReference type="EMBL" id="JABSTQ010008080">
    <property type="protein sequence ID" value="KAG0434904.1"/>
    <property type="molecule type" value="Genomic_DNA"/>
</dbReference>
<sequence length="80" mass="8575">GSYSDAVRRCPTPHMKSRATQFSLEDLVGPPQASNLTMVKPCAPADTGSTHASLPARQSCRLNSRPVLVGLNYGMRSEAM</sequence>
<name>A0AC60QM44_IXOPE</name>
<evidence type="ECO:0000313" key="1">
    <source>
        <dbReference type="EMBL" id="KAG0434904.1"/>
    </source>
</evidence>
<reference evidence="1 2" key="1">
    <citation type="journal article" date="2020" name="Cell">
        <title>Large-Scale Comparative Analyses of Tick Genomes Elucidate Their Genetic Diversity and Vector Capacities.</title>
        <authorList>
            <consortium name="Tick Genome and Microbiome Consortium (TIGMIC)"/>
            <person name="Jia N."/>
            <person name="Wang J."/>
            <person name="Shi W."/>
            <person name="Du L."/>
            <person name="Sun Y."/>
            <person name="Zhan W."/>
            <person name="Jiang J.F."/>
            <person name="Wang Q."/>
            <person name="Zhang B."/>
            <person name="Ji P."/>
            <person name="Bell-Sakyi L."/>
            <person name="Cui X.M."/>
            <person name="Yuan T.T."/>
            <person name="Jiang B.G."/>
            <person name="Yang W.F."/>
            <person name="Lam T.T."/>
            <person name="Chang Q.C."/>
            <person name="Ding S.J."/>
            <person name="Wang X.J."/>
            <person name="Zhu J.G."/>
            <person name="Ruan X.D."/>
            <person name="Zhao L."/>
            <person name="Wei J.T."/>
            <person name="Ye R.Z."/>
            <person name="Que T.C."/>
            <person name="Du C.H."/>
            <person name="Zhou Y.H."/>
            <person name="Cheng J.X."/>
            <person name="Dai P.F."/>
            <person name="Guo W.B."/>
            <person name="Han X.H."/>
            <person name="Huang E.J."/>
            <person name="Li L.F."/>
            <person name="Wei W."/>
            <person name="Gao Y.C."/>
            <person name="Liu J.Z."/>
            <person name="Shao H.Z."/>
            <person name="Wang X."/>
            <person name="Wang C.C."/>
            <person name="Yang T.C."/>
            <person name="Huo Q.B."/>
            <person name="Li W."/>
            <person name="Chen H.Y."/>
            <person name="Chen S.E."/>
            <person name="Zhou L.G."/>
            <person name="Ni X.B."/>
            <person name="Tian J.H."/>
            <person name="Sheng Y."/>
            <person name="Liu T."/>
            <person name="Pan Y.S."/>
            <person name="Xia L.Y."/>
            <person name="Li J."/>
            <person name="Zhao F."/>
            <person name="Cao W.C."/>
        </authorList>
    </citation>
    <scope>NUCLEOTIDE SEQUENCE [LARGE SCALE GENOMIC DNA]</scope>
    <source>
        <strain evidence="1">Iper-2018</strain>
    </source>
</reference>